<evidence type="ECO:0000313" key="2">
    <source>
        <dbReference type="Proteomes" id="UP000886998"/>
    </source>
</evidence>
<protein>
    <submittedName>
        <fullName evidence="1">Uncharacterized protein</fullName>
    </submittedName>
</protein>
<evidence type="ECO:0000313" key="1">
    <source>
        <dbReference type="EMBL" id="GFY49131.1"/>
    </source>
</evidence>
<dbReference type="AlphaFoldDB" id="A0A8X6XAB6"/>
<dbReference type="EMBL" id="BMAV01006835">
    <property type="protein sequence ID" value="GFY49131.1"/>
    <property type="molecule type" value="Genomic_DNA"/>
</dbReference>
<comment type="caution">
    <text evidence="1">The sequence shown here is derived from an EMBL/GenBank/DDBJ whole genome shotgun (WGS) entry which is preliminary data.</text>
</comment>
<gene>
    <name evidence="1" type="ORF">TNIN_445321</name>
</gene>
<accession>A0A8X6XAB6</accession>
<keyword evidence="2" id="KW-1185">Reference proteome</keyword>
<reference evidence="1" key="1">
    <citation type="submission" date="2020-08" db="EMBL/GenBank/DDBJ databases">
        <title>Multicomponent nature underlies the extraordinary mechanical properties of spider dragline silk.</title>
        <authorList>
            <person name="Kono N."/>
            <person name="Nakamura H."/>
            <person name="Mori M."/>
            <person name="Yoshida Y."/>
            <person name="Ohtoshi R."/>
            <person name="Malay A.D."/>
            <person name="Moran D.A.P."/>
            <person name="Tomita M."/>
            <person name="Numata K."/>
            <person name="Arakawa K."/>
        </authorList>
    </citation>
    <scope>NUCLEOTIDE SEQUENCE</scope>
</reference>
<dbReference type="InterPro" id="IPR030476">
    <property type="entry name" value="Pentaxin_CS"/>
</dbReference>
<dbReference type="Proteomes" id="UP000886998">
    <property type="component" value="Unassembled WGS sequence"/>
</dbReference>
<dbReference type="PROSITE" id="PS00289">
    <property type="entry name" value="PTX_1"/>
    <property type="match status" value="1"/>
</dbReference>
<proteinExistence type="predicted"/>
<name>A0A8X6XAB6_9ARAC</name>
<organism evidence="1 2">
    <name type="scientific">Trichonephila inaurata madagascariensis</name>
    <dbReference type="NCBI Taxonomy" id="2747483"/>
    <lineage>
        <taxon>Eukaryota</taxon>
        <taxon>Metazoa</taxon>
        <taxon>Ecdysozoa</taxon>
        <taxon>Arthropoda</taxon>
        <taxon>Chelicerata</taxon>
        <taxon>Arachnida</taxon>
        <taxon>Araneae</taxon>
        <taxon>Araneomorphae</taxon>
        <taxon>Entelegynae</taxon>
        <taxon>Araneoidea</taxon>
        <taxon>Nephilidae</taxon>
        <taxon>Trichonephila</taxon>
        <taxon>Trichonephila inaurata</taxon>
    </lineage>
</organism>
<sequence length="200" mass="22195">MFSGNVCSKNGSFKNGEFQFYRFLEVIFFDSLHLEKLALLQFQNGEKVSDLGSKSPLWDELSFFGGVAVIEMLERFVHCSRLIDCACVAVSISKSPDGNFLIDFTESSEPCTALEIRKGESLWKVSSYQLHEEQQIREKSRSKFESWWADHHVLGFGGASLAGVAPDCNPQCLGIAPPPAMRTHPCTTWSSKAGGYTPAD</sequence>